<dbReference type="Pfam" id="PF07938">
    <property type="entry name" value="Fungal_lectin"/>
    <property type="match status" value="1"/>
</dbReference>
<dbReference type="HOGENOM" id="CLU_057373_0_0_1"/>
<sequence length="277" mass="30547">MPAEINDIAMRASVAAVSKGSSIRVYESDGKIGSPVAATSLGLDFIRVYYIGEDNKAREICYDKHGRHWYNGALNDRFRLAPYSGLAAIYLEAPDDQKLIRIYGQLEDDNTIQEWCYDTKHGWTLGSNIGDAVPGSSIAATTWAQSPHQIRVYVQDANLNIIEKAYDGSRWHTGGLHIKDATPRAAVGVTSWTEHGNVSIRLYYGSPGNVIKEKAWDHGKGWYDGDFSQGSVPASHVAATPKPTLRVYIQNGTKYTAVTEFAWEGRWDVGQQALPPA</sequence>
<name>E9EBR0_METAQ</name>
<dbReference type="Gene3D" id="2.120.10.70">
    <property type="entry name" value="Fucose-specific lectin"/>
    <property type="match status" value="1"/>
</dbReference>
<evidence type="ECO:0000313" key="3">
    <source>
        <dbReference type="Proteomes" id="UP000002499"/>
    </source>
</evidence>
<organism evidence="3">
    <name type="scientific">Metarhizium acridum (strain CQMa 102)</name>
    <dbReference type="NCBI Taxonomy" id="655827"/>
    <lineage>
        <taxon>Eukaryota</taxon>
        <taxon>Fungi</taxon>
        <taxon>Dikarya</taxon>
        <taxon>Ascomycota</taxon>
        <taxon>Pezizomycotina</taxon>
        <taxon>Sordariomycetes</taxon>
        <taxon>Hypocreomycetidae</taxon>
        <taxon>Hypocreales</taxon>
        <taxon>Clavicipitaceae</taxon>
        <taxon>Metarhizium</taxon>
    </lineage>
</organism>
<dbReference type="InParanoid" id="E9EBR0"/>
<protein>
    <submittedName>
        <fullName evidence="2">Uncharacterized protein</fullName>
    </submittedName>
</protein>
<dbReference type="OMA" id="VFNIRLY"/>
<comment type="similarity">
    <text evidence="1">Belongs to the fungal fucose-specific lectin family.</text>
</comment>
<evidence type="ECO:0000313" key="2">
    <source>
        <dbReference type="EMBL" id="EFY86619.1"/>
    </source>
</evidence>
<accession>E9EBR0</accession>
<dbReference type="EMBL" id="GL698542">
    <property type="protein sequence ID" value="EFY86619.1"/>
    <property type="molecule type" value="Genomic_DNA"/>
</dbReference>
<proteinExistence type="inferred from homology"/>
<dbReference type="InterPro" id="IPR012475">
    <property type="entry name" value="Fungal_lectin"/>
</dbReference>
<keyword evidence="3" id="KW-1185">Reference proteome</keyword>
<dbReference type="AlphaFoldDB" id="E9EBR0"/>
<dbReference type="OrthoDB" id="407298at2759"/>
<dbReference type="SUPFAM" id="SSF89372">
    <property type="entry name" value="Fucose-specific lectin"/>
    <property type="match status" value="1"/>
</dbReference>
<evidence type="ECO:0000256" key="1">
    <source>
        <dbReference type="ARBA" id="ARBA00009042"/>
    </source>
</evidence>
<dbReference type="eggNOG" id="ENOG502SNJJ">
    <property type="taxonomic scope" value="Eukaryota"/>
</dbReference>
<gene>
    <name evidence="2" type="ORF">MAC_07308</name>
</gene>
<reference evidence="2 3" key="1">
    <citation type="journal article" date="2011" name="PLoS Genet.">
        <title>Genome sequencing and comparative transcriptomics of the model entomopathogenic fungi Metarhizium anisopliae and M. acridum.</title>
        <authorList>
            <person name="Gao Q."/>
            <person name="Jin K."/>
            <person name="Ying S.H."/>
            <person name="Zhang Y."/>
            <person name="Xiao G."/>
            <person name="Shang Y."/>
            <person name="Duan Z."/>
            <person name="Hu X."/>
            <person name="Xie X.Q."/>
            <person name="Zhou G."/>
            <person name="Peng G."/>
            <person name="Luo Z."/>
            <person name="Huang W."/>
            <person name="Wang B."/>
            <person name="Fang W."/>
            <person name="Wang S."/>
            <person name="Zhong Y."/>
            <person name="Ma L.J."/>
            <person name="St Leger R.J."/>
            <person name="Zhao G.P."/>
            <person name="Pei Y."/>
            <person name="Feng M.G."/>
            <person name="Xia Y."/>
            <person name="Wang C."/>
        </authorList>
    </citation>
    <scope>NUCLEOTIDE SEQUENCE [LARGE SCALE GENOMIC DNA]</scope>
    <source>
        <strain evidence="2 3">CQMa 102</strain>
    </source>
</reference>
<dbReference type="Proteomes" id="UP000002499">
    <property type="component" value="Unassembled WGS sequence"/>
</dbReference>